<sequence>MLVVDTKSYAGSAPTEATVLPGVVAEVAEPEVAEFVEKIEPVGTAPVTLSERPAEPAATVPFPVIPRTALLLSHAPKTLEFWGRRLGASDLTVFPLAIGGNVFGLSADAAASREVLDVFADHGGNLIDTADSYSDGRSEEIIGEWMRDRGARSRMVIGTKVGKGAEFPGVTGPAVTSAVEASLRRLGTEYIDLLSLHIDDEAVPFDETLLAVDELIRAGKVRYFGVSDHSANRLVEARVIAAQLGVAPLIAVQSRYNLIERTGYEPDLARVVAQQGLGFLPRFGLAGGFLAGKYRTRADLGGRARRKETAGHLTKRNLRVLSALDRVAEEQGASVATIAIAWLLTRPGVVAPVVSANSAEQVYELVAAARVQLSRHQALDLERASDL</sequence>
<dbReference type="PANTHER" id="PTHR43364:SF6">
    <property type="entry name" value="OXIDOREDUCTASE-RELATED"/>
    <property type="match status" value="1"/>
</dbReference>
<name>A0A542YJY0_9MICO</name>
<dbReference type="AlphaFoldDB" id="A0A542YJY0"/>
<dbReference type="InterPro" id="IPR050523">
    <property type="entry name" value="AKR_Detox_Biosynth"/>
</dbReference>
<dbReference type="Gene3D" id="3.20.20.100">
    <property type="entry name" value="NADP-dependent oxidoreductase domain"/>
    <property type="match status" value="1"/>
</dbReference>
<dbReference type="EMBL" id="VFOM01000001">
    <property type="protein sequence ID" value="TQL48390.1"/>
    <property type="molecule type" value="Genomic_DNA"/>
</dbReference>
<proteinExistence type="predicted"/>
<evidence type="ECO:0000313" key="3">
    <source>
        <dbReference type="Proteomes" id="UP000317998"/>
    </source>
</evidence>
<dbReference type="Pfam" id="PF00248">
    <property type="entry name" value="Aldo_ket_red"/>
    <property type="match status" value="1"/>
</dbReference>
<dbReference type="InterPro" id="IPR023210">
    <property type="entry name" value="NADP_OxRdtase_dom"/>
</dbReference>
<organism evidence="2 3">
    <name type="scientific">Homoserinimonas aerilata</name>
    <dbReference type="NCBI Taxonomy" id="1162970"/>
    <lineage>
        <taxon>Bacteria</taxon>
        <taxon>Bacillati</taxon>
        <taxon>Actinomycetota</taxon>
        <taxon>Actinomycetes</taxon>
        <taxon>Micrococcales</taxon>
        <taxon>Microbacteriaceae</taxon>
        <taxon>Homoserinimonas</taxon>
    </lineage>
</organism>
<protein>
    <submittedName>
        <fullName evidence="2">Aryl-alcohol dehydrogenase-like predicted oxidoreductase</fullName>
    </submittedName>
</protein>
<keyword evidence="3" id="KW-1185">Reference proteome</keyword>
<dbReference type="SUPFAM" id="SSF51430">
    <property type="entry name" value="NAD(P)-linked oxidoreductase"/>
    <property type="match status" value="1"/>
</dbReference>
<feature type="domain" description="NADP-dependent oxidoreductase" evidence="1">
    <location>
        <begin position="96"/>
        <end position="382"/>
    </location>
</feature>
<reference evidence="2 3" key="1">
    <citation type="submission" date="2019-06" db="EMBL/GenBank/DDBJ databases">
        <title>Sequencing the genomes of 1000 actinobacteria strains.</title>
        <authorList>
            <person name="Klenk H.-P."/>
        </authorList>
    </citation>
    <scope>NUCLEOTIDE SEQUENCE [LARGE SCALE GENOMIC DNA]</scope>
    <source>
        <strain evidence="2 3">DSM 26477</strain>
    </source>
</reference>
<evidence type="ECO:0000313" key="2">
    <source>
        <dbReference type="EMBL" id="TQL48390.1"/>
    </source>
</evidence>
<accession>A0A542YJY0</accession>
<dbReference type="Proteomes" id="UP000317998">
    <property type="component" value="Unassembled WGS sequence"/>
</dbReference>
<dbReference type="PANTHER" id="PTHR43364">
    <property type="entry name" value="NADH-SPECIFIC METHYLGLYOXAL REDUCTASE-RELATED"/>
    <property type="match status" value="1"/>
</dbReference>
<dbReference type="GO" id="GO:0005829">
    <property type="term" value="C:cytosol"/>
    <property type="evidence" value="ECO:0007669"/>
    <property type="project" value="TreeGrafter"/>
</dbReference>
<gene>
    <name evidence="2" type="ORF">FB562_1484</name>
</gene>
<comment type="caution">
    <text evidence="2">The sequence shown here is derived from an EMBL/GenBank/DDBJ whole genome shotgun (WGS) entry which is preliminary data.</text>
</comment>
<dbReference type="InterPro" id="IPR036812">
    <property type="entry name" value="NAD(P)_OxRdtase_dom_sf"/>
</dbReference>
<evidence type="ECO:0000259" key="1">
    <source>
        <dbReference type="Pfam" id="PF00248"/>
    </source>
</evidence>